<dbReference type="Proteomes" id="UP001603978">
    <property type="component" value="Unassembled WGS sequence"/>
</dbReference>
<feature type="transmembrane region" description="Helical" evidence="2">
    <location>
        <begin position="39"/>
        <end position="62"/>
    </location>
</feature>
<evidence type="ECO:0000256" key="2">
    <source>
        <dbReference type="SAM" id="Phobius"/>
    </source>
</evidence>
<gene>
    <name evidence="3" type="ORF">ACFLIM_11875</name>
</gene>
<feature type="region of interest" description="Disordered" evidence="1">
    <location>
        <begin position="185"/>
        <end position="227"/>
    </location>
</feature>
<name>A0ABW7A963_9ACTN</name>
<reference evidence="3 4" key="1">
    <citation type="submission" date="2024-10" db="EMBL/GenBank/DDBJ databases">
        <authorList>
            <person name="Topkara A.R."/>
            <person name="Saygin H."/>
        </authorList>
    </citation>
    <scope>NUCLEOTIDE SEQUENCE [LARGE SCALE GENOMIC DNA]</scope>
    <source>
        <strain evidence="3 4">M3C6</strain>
    </source>
</reference>
<dbReference type="EMBL" id="JBICRM010000006">
    <property type="protein sequence ID" value="MFG1703880.1"/>
    <property type="molecule type" value="Genomic_DNA"/>
</dbReference>
<dbReference type="RefSeq" id="WP_393164556.1">
    <property type="nucleotide sequence ID" value="NZ_JBICRM010000006.1"/>
</dbReference>
<protein>
    <recommendedName>
        <fullName evidence="5">Tat (Twin-arginine translocation) pathway signal sequence</fullName>
    </recommendedName>
</protein>
<keyword evidence="2" id="KW-0472">Membrane</keyword>
<keyword evidence="4" id="KW-1185">Reference proteome</keyword>
<evidence type="ECO:0000313" key="3">
    <source>
        <dbReference type="EMBL" id="MFG1703880.1"/>
    </source>
</evidence>
<evidence type="ECO:0008006" key="5">
    <source>
        <dbReference type="Google" id="ProtNLM"/>
    </source>
</evidence>
<comment type="caution">
    <text evidence="3">The sequence shown here is derived from an EMBL/GenBank/DDBJ whole genome shotgun (WGS) entry which is preliminary data.</text>
</comment>
<sequence length="227" mass="23181">MSNFEDRLLGALKEEITMRTAEDKMTTVTPVQRGSRRRFVGLSAAVAGVAAAASAVVVLTGLTSSPAYAVTKGSDGAVSVRINEFSDPKGLESELAAAGVKAVVDYLPFGQTCKEPRGARGSVSGEFSVSIGTEGDGISFKIEKGQVPAGETLVLAFTKAEDGADKPPFSNSLQVVKGAVAPCEATSMPIPPADGKGTTDGKQDDGPGVQSKTGGEDEGPSLNSETK</sequence>
<dbReference type="PROSITE" id="PS51318">
    <property type="entry name" value="TAT"/>
    <property type="match status" value="1"/>
</dbReference>
<accession>A0ABW7A963</accession>
<keyword evidence="2" id="KW-0812">Transmembrane</keyword>
<keyword evidence="2" id="KW-1133">Transmembrane helix</keyword>
<evidence type="ECO:0000313" key="4">
    <source>
        <dbReference type="Proteomes" id="UP001603978"/>
    </source>
</evidence>
<dbReference type="InterPro" id="IPR006311">
    <property type="entry name" value="TAT_signal"/>
</dbReference>
<organism evidence="3 4">
    <name type="scientific">Nonomuraea marmarensis</name>
    <dbReference type="NCBI Taxonomy" id="3351344"/>
    <lineage>
        <taxon>Bacteria</taxon>
        <taxon>Bacillati</taxon>
        <taxon>Actinomycetota</taxon>
        <taxon>Actinomycetes</taxon>
        <taxon>Streptosporangiales</taxon>
        <taxon>Streptosporangiaceae</taxon>
        <taxon>Nonomuraea</taxon>
    </lineage>
</organism>
<proteinExistence type="predicted"/>
<evidence type="ECO:0000256" key="1">
    <source>
        <dbReference type="SAM" id="MobiDB-lite"/>
    </source>
</evidence>